<dbReference type="Proteomes" id="UP000475928">
    <property type="component" value="Unassembled WGS sequence"/>
</dbReference>
<comment type="subunit">
    <text evidence="5">Homodimer. Interacts with FtsZ.</text>
</comment>
<dbReference type="EMBL" id="BLLH01000010">
    <property type="protein sequence ID" value="GFH41223.1"/>
    <property type="molecule type" value="Genomic_DNA"/>
</dbReference>
<reference evidence="7 8" key="1">
    <citation type="submission" date="2020-02" db="EMBL/GenBank/DDBJ databases">
        <title>Draft genome sequence of Lactococcus sp. Hs20B0-1.</title>
        <authorList>
            <person name="Noda S."/>
            <person name="Yuki M."/>
            <person name="Ohkuma M."/>
        </authorList>
    </citation>
    <scope>NUCLEOTIDE SEQUENCE [LARGE SCALE GENOMIC DNA]</scope>
    <source>
        <strain evidence="7 8">Hs20B0-1</strain>
    </source>
</reference>
<evidence type="ECO:0000313" key="7">
    <source>
        <dbReference type="EMBL" id="GFH41223.1"/>
    </source>
</evidence>
<evidence type="ECO:0000256" key="4">
    <source>
        <dbReference type="ARBA" id="ARBA00044936"/>
    </source>
</evidence>
<evidence type="ECO:0000256" key="2">
    <source>
        <dbReference type="ARBA" id="ARBA00023210"/>
    </source>
</evidence>
<keyword evidence="1 5" id="KW-0132">Cell division</keyword>
<dbReference type="GO" id="GO:0005737">
    <property type="term" value="C:cytoplasm"/>
    <property type="evidence" value="ECO:0007669"/>
    <property type="project" value="UniProtKB-SubCell"/>
</dbReference>
<gene>
    <name evidence="5 7" type="primary">sepF</name>
    <name evidence="7" type="ORF">Hs20B_16210</name>
</gene>
<dbReference type="AlphaFoldDB" id="A0A6A0B9C6"/>
<dbReference type="PANTHER" id="PTHR35798:SF1">
    <property type="entry name" value="CELL DIVISION PROTEIN SEPF"/>
    <property type="match status" value="1"/>
</dbReference>
<comment type="subcellular location">
    <subcellularLocation>
        <location evidence="5">Cytoplasm</location>
    </subcellularLocation>
    <text evidence="5">Localizes to the division site, in a FtsZ-dependent manner.</text>
</comment>
<keyword evidence="5" id="KW-0963">Cytoplasm</keyword>
<keyword evidence="3 5" id="KW-0131">Cell cycle</keyword>
<dbReference type="GO" id="GO:0000917">
    <property type="term" value="P:division septum assembly"/>
    <property type="evidence" value="ECO:0007669"/>
    <property type="project" value="UniProtKB-KW"/>
</dbReference>
<dbReference type="RefSeq" id="WP_172357473.1">
    <property type="nucleotide sequence ID" value="NZ_BLLH01000010.1"/>
</dbReference>
<dbReference type="PANTHER" id="PTHR35798">
    <property type="entry name" value="CELL DIVISION PROTEIN SEPF"/>
    <property type="match status" value="1"/>
</dbReference>
<keyword evidence="2 5" id="KW-0717">Septation</keyword>
<evidence type="ECO:0000256" key="5">
    <source>
        <dbReference type="HAMAP-Rule" id="MF_01197"/>
    </source>
</evidence>
<feature type="compositionally biased region" description="Polar residues" evidence="6">
    <location>
        <begin position="73"/>
        <end position="92"/>
    </location>
</feature>
<evidence type="ECO:0000256" key="6">
    <source>
        <dbReference type="SAM" id="MobiDB-lite"/>
    </source>
</evidence>
<comment type="function">
    <text evidence="4 5">Cell division protein that is part of the divisome complex and is recruited early to the Z-ring. Probably stimulates Z-ring formation, perhaps through the cross-linking of FtsZ protofilaments. Its function overlaps with FtsA.</text>
</comment>
<dbReference type="GO" id="GO:0043093">
    <property type="term" value="P:FtsZ-dependent cytokinesis"/>
    <property type="evidence" value="ECO:0007669"/>
    <property type="project" value="UniProtKB-UniRule"/>
</dbReference>
<comment type="similarity">
    <text evidence="5">Belongs to the SepF family.</text>
</comment>
<keyword evidence="8" id="KW-1185">Reference proteome</keyword>
<accession>A0A6A0B9C6</accession>
<proteinExistence type="inferred from homology"/>
<dbReference type="InterPro" id="IPR023052">
    <property type="entry name" value="Cell_div_SepF"/>
</dbReference>
<protein>
    <recommendedName>
        <fullName evidence="5">Cell division protein SepF</fullName>
    </recommendedName>
</protein>
<dbReference type="InterPro" id="IPR038594">
    <property type="entry name" value="SepF-like_sf"/>
</dbReference>
<organism evidence="7 8">
    <name type="scientific">Pseudolactococcus insecticola</name>
    <dbReference type="NCBI Taxonomy" id="2709158"/>
    <lineage>
        <taxon>Bacteria</taxon>
        <taxon>Bacillati</taxon>
        <taxon>Bacillota</taxon>
        <taxon>Bacilli</taxon>
        <taxon>Lactobacillales</taxon>
        <taxon>Streptococcaceae</taxon>
        <taxon>Pseudolactococcus</taxon>
    </lineage>
</organism>
<evidence type="ECO:0000256" key="3">
    <source>
        <dbReference type="ARBA" id="ARBA00023306"/>
    </source>
</evidence>
<dbReference type="InterPro" id="IPR007561">
    <property type="entry name" value="Cell_div_SepF/SepF-rel"/>
</dbReference>
<evidence type="ECO:0000313" key="8">
    <source>
        <dbReference type="Proteomes" id="UP000475928"/>
    </source>
</evidence>
<feature type="region of interest" description="Disordered" evidence="6">
    <location>
        <begin position="13"/>
        <end position="92"/>
    </location>
</feature>
<name>A0A6A0B9C6_9LACT</name>
<feature type="compositionally biased region" description="Low complexity" evidence="6">
    <location>
        <begin position="28"/>
        <end position="52"/>
    </location>
</feature>
<dbReference type="Gene3D" id="3.30.110.150">
    <property type="entry name" value="SepF-like protein"/>
    <property type="match status" value="1"/>
</dbReference>
<dbReference type="Pfam" id="PF04472">
    <property type="entry name" value="SepF"/>
    <property type="match status" value="1"/>
</dbReference>
<evidence type="ECO:0000256" key="1">
    <source>
        <dbReference type="ARBA" id="ARBA00022618"/>
    </source>
</evidence>
<sequence>MALKDYFEKAKDYFNLGDEDEQVPVARPQVAKVAPSASSASSSAQTQQAPRPQVVPQSAPRPEPRSSERKQSVRQNESATSTRQTTQAPRAVTSNIVPTIAIKEPQAYDNIMDSAQVVRNGESVLVNFKNMGDQQARRSIDFLTGVVFTLDGDIQNVGGQIFLLTPNGMTVDAEKELSILAGRNFEGMDNF</sequence>
<dbReference type="HAMAP" id="MF_01197">
    <property type="entry name" value="SepF"/>
    <property type="match status" value="1"/>
</dbReference>
<comment type="caution">
    <text evidence="7">The sequence shown here is derived from an EMBL/GenBank/DDBJ whole genome shotgun (WGS) entry which is preliminary data.</text>
</comment>
<feature type="compositionally biased region" description="Basic and acidic residues" evidence="6">
    <location>
        <begin position="62"/>
        <end position="71"/>
    </location>
</feature>